<dbReference type="InterPro" id="IPR051531">
    <property type="entry name" value="N-acetyltransferase"/>
</dbReference>
<keyword evidence="6" id="KW-1185">Reference proteome</keyword>
<dbReference type="EMBL" id="KB932933">
    <property type="protein sequence ID" value="EOO02059.1"/>
    <property type="molecule type" value="Genomic_DNA"/>
</dbReference>
<protein>
    <submittedName>
        <fullName evidence="5">Putative acetyltransferase protein</fullName>
    </submittedName>
</protein>
<dbReference type="KEGG" id="tmn:UCRPA7_2382"/>
<dbReference type="RefSeq" id="XP_007913151.1">
    <property type="nucleotide sequence ID" value="XM_007914960.1"/>
</dbReference>
<name>R8BRV8_PHAM7</name>
<evidence type="ECO:0000313" key="5">
    <source>
        <dbReference type="EMBL" id="EOO02059.1"/>
    </source>
</evidence>
<dbReference type="Pfam" id="PF13302">
    <property type="entry name" value="Acetyltransf_3"/>
    <property type="match status" value="1"/>
</dbReference>
<dbReference type="GeneID" id="19322625"/>
<evidence type="ECO:0000313" key="6">
    <source>
        <dbReference type="Proteomes" id="UP000014074"/>
    </source>
</evidence>
<evidence type="ECO:0000256" key="1">
    <source>
        <dbReference type="ARBA" id="ARBA00022679"/>
    </source>
</evidence>
<sequence length="205" mass="22590">MEDSATEQTTAVAAITTDPIYRGTKVILRPYTVSDAADIHKAADHPLIAKYMRNLFPNPYTLADAEGWIKIATARLPLRNFAICHASDGTYAGGIGLKPLGDVESRTMEIGYWIGVDHWGGGLTTEAVVAFTRWSFENIPELLRLEAGVFGDNNASARVLEKAGYKYEGARRKAGFKNGEAFDIRMFGMLREECPGLQDVEKTTR</sequence>
<dbReference type="Proteomes" id="UP000014074">
    <property type="component" value="Unassembled WGS sequence"/>
</dbReference>
<dbReference type="eggNOG" id="ENOG502RXXF">
    <property type="taxonomic scope" value="Eukaryota"/>
</dbReference>
<dbReference type="InterPro" id="IPR000182">
    <property type="entry name" value="GNAT_dom"/>
</dbReference>
<dbReference type="InterPro" id="IPR016181">
    <property type="entry name" value="Acyl_CoA_acyltransferase"/>
</dbReference>
<keyword evidence="2" id="KW-0012">Acyltransferase</keyword>
<evidence type="ECO:0000259" key="4">
    <source>
        <dbReference type="PROSITE" id="PS51186"/>
    </source>
</evidence>
<dbReference type="HOGENOM" id="CLU_013985_3_4_1"/>
<reference evidence="6" key="1">
    <citation type="journal article" date="2013" name="Genome Announc.">
        <title>Draft genome sequence of the ascomycete Phaeoacremonium aleophilum strain UCR-PA7, a causal agent of the esca disease complex in grapevines.</title>
        <authorList>
            <person name="Blanco-Ulate B."/>
            <person name="Rolshausen P."/>
            <person name="Cantu D."/>
        </authorList>
    </citation>
    <scope>NUCLEOTIDE SEQUENCE [LARGE SCALE GENOMIC DNA]</scope>
    <source>
        <strain evidence="6">UCR-PA7</strain>
    </source>
</reference>
<feature type="domain" description="N-acetyltransferase" evidence="4">
    <location>
        <begin position="26"/>
        <end position="191"/>
    </location>
</feature>
<proteinExistence type="inferred from homology"/>
<dbReference type="AlphaFoldDB" id="R8BRV8"/>
<keyword evidence="1 5" id="KW-0808">Transferase</keyword>
<evidence type="ECO:0000256" key="3">
    <source>
        <dbReference type="ARBA" id="ARBA00038502"/>
    </source>
</evidence>
<dbReference type="Gene3D" id="3.40.630.30">
    <property type="match status" value="1"/>
</dbReference>
<dbReference type="PANTHER" id="PTHR43792:SF8">
    <property type="entry name" value="[RIBOSOMAL PROTEIN US5]-ALANINE N-ACETYLTRANSFERASE"/>
    <property type="match status" value="1"/>
</dbReference>
<comment type="similarity">
    <text evidence="3">Belongs to the acetyltransferase family. RimJ subfamily.</text>
</comment>
<accession>R8BRV8</accession>
<dbReference type="OrthoDB" id="630895at2759"/>
<dbReference type="SUPFAM" id="SSF55729">
    <property type="entry name" value="Acyl-CoA N-acyltransferases (Nat)"/>
    <property type="match status" value="1"/>
</dbReference>
<evidence type="ECO:0000256" key="2">
    <source>
        <dbReference type="ARBA" id="ARBA00023315"/>
    </source>
</evidence>
<dbReference type="GO" id="GO:0016747">
    <property type="term" value="F:acyltransferase activity, transferring groups other than amino-acyl groups"/>
    <property type="evidence" value="ECO:0007669"/>
    <property type="project" value="InterPro"/>
</dbReference>
<gene>
    <name evidence="5" type="ORF">UCRPA7_2382</name>
</gene>
<dbReference type="PANTHER" id="PTHR43792">
    <property type="entry name" value="GNAT FAMILY, PUTATIVE (AFU_ORTHOLOGUE AFUA_3G00765)-RELATED-RELATED"/>
    <property type="match status" value="1"/>
</dbReference>
<organism evidence="5 6">
    <name type="scientific">Phaeoacremonium minimum (strain UCR-PA7)</name>
    <name type="common">Esca disease fungus</name>
    <name type="synonym">Togninia minima</name>
    <dbReference type="NCBI Taxonomy" id="1286976"/>
    <lineage>
        <taxon>Eukaryota</taxon>
        <taxon>Fungi</taxon>
        <taxon>Dikarya</taxon>
        <taxon>Ascomycota</taxon>
        <taxon>Pezizomycotina</taxon>
        <taxon>Sordariomycetes</taxon>
        <taxon>Sordariomycetidae</taxon>
        <taxon>Togniniales</taxon>
        <taxon>Togniniaceae</taxon>
        <taxon>Phaeoacremonium</taxon>
    </lineage>
</organism>
<dbReference type="PROSITE" id="PS51186">
    <property type="entry name" value="GNAT"/>
    <property type="match status" value="1"/>
</dbReference>